<dbReference type="PROSITE" id="PS00903">
    <property type="entry name" value="CYT_DCMP_DEAMINASES_1"/>
    <property type="match status" value="1"/>
</dbReference>
<keyword evidence="11" id="KW-1185">Reference proteome</keyword>
<reference evidence="10 11" key="1">
    <citation type="submission" date="2024-01" db="EMBL/GenBank/DDBJ databases">
        <title>The genome of the rayed Mediterranean limpet Patella caerulea (Linnaeus, 1758).</title>
        <authorList>
            <person name="Anh-Thu Weber A."/>
            <person name="Halstead-Nussloch G."/>
        </authorList>
    </citation>
    <scope>NUCLEOTIDE SEQUENCE [LARGE SCALE GENOMIC DNA]</scope>
    <source>
        <strain evidence="10">AATW-2023a</strain>
        <tissue evidence="10">Whole specimen</tissue>
    </source>
</reference>
<protein>
    <recommendedName>
        <fullName evidence="8">dCMP deaminase</fullName>
        <ecNumber evidence="7">3.5.4.12</ecNumber>
    </recommendedName>
    <alternativeName>
        <fullName evidence="8">dCMP deaminase</fullName>
    </alternativeName>
</protein>
<name>A0AAN8JA52_PATCE</name>
<dbReference type="Proteomes" id="UP001347796">
    <property type="component" value="Unassembled WGS sequence"/>
</dbReference>
<dbReference type="GO" id="GO:0004132">
    <property type="term" value="F:dCMP deaminase activity"/>
    <property type="evidence" value="ECO:0007669"/>
    <property type="project" value="UniProtKB-EC"/>
</dbReference>
<keyword evidence="3" id="KW-0479">Metal-binding</keyword>
<dbReference type="Pfam" id="PF00383">
    <property type="entry name" value="dCMP_cyt_deam_1"/>
    <property type="match status" value="1"/>
</dbReference>
<gene>
    <name evidence="10" type="ORF">SNE40_016520</name>
</gene>
<dbReference type="GO" id="GO:0005737">
    <property type="term" value="C:cytoplasm"/>
    <property type="evidence" value="ECO:0007669"/>
    <property type="project" value="TreeGrafter"/>
</dbReference>
<evidence type="ECO:0000256" key="2">
    <source>
        <dbReference type="ARBA" id="ARBA00006576"/>
    </source>
</evidence>
<proteinExistence type="inferred from homology"/>
<dbReference type="InterPro" id="IPR016192">
    <property type="entry name" value="APOBEC/CMP_deaminase_Zn-bd"/>
</dbReference>
<dbReference type="InterPro" id="IPR035105">
    <property type="entry name" value="Deoxycytidylate_deaminase_dom"/>
</dbReference>
<dbReference type="SUPFAM" id="SSF53927">
    <property type="entry name" value="Cytidine deaminase-like"/>
    <property type="match status" value="1"/>
</dbReference>
<comment type="cofactor">
    <cofactor evidence="1">
        <name>Zn(2+)</name>
        <dbReference type="ChEBI" id="CHEBI:29105"/>
    </cofactor>
</comment>
<dbReference type="PANTHER" id="PTHR11086:SF18">
    <property type="entry name" value="DEOXYCYTIDYLATE DEAMINASE"/>
    <property type="match status" value="1"/>
</dbReference>
<evidence type="ECO:0000256" key="1">
    <source>
        <dbReference type="ARBA" id="ARBA00001947"/>
    </source>
</evidence>
<evidence type="ECO:0000313" key="11">
    <source>
        <dbReference type="Proteomes" id="UP001347796"/>
    </source>
</evidence>
<keyword evidence="4" id="KW-0545">Nucleotide biosynthesis</keyword>
<evidence type="ECO:0000259" key="9">
    <source>
        <dbReference type="PROSITE" id="PS51747"/>
    </source>
</evidence>
<dbReference type="InterPro" id="IPR016193">
    <property type="entry name" value="Cytidine_deaminase-like"/>
</dbReference>
<dbReference type="EMBL" id="JAZGQO010000011">
    <property type="protein sequence ID" value="KAK6172975.1"/>
    <property type="molecule type" value="Genomic_DNA"/>
</dbReference>
<comment type="similarity">
    <text evidence="2">Belongs to the cytidine and deoxycytidylate deaminase family.</text>
</comment>
<dbReference type="CDD" id="cd01286">
    <property type="entry name" value="deoxycytidylate_deaminase"/>
    <property type="match status" value="1"/>
</dbReference>
<feature type="domain" description="CMP/dCMP-type deaminase" evidence="9">
    <location>
        <begin position="41"/>
        <end position="172"/>
    </location>
</feature>
<evidence type="ECO:0000256" key="7">
    <source>
        <dbReference type="ARBA" id="ARBA00038938"/>
    </source>
</evidence>
<organism evidence="10 11">
    <name type="scientific">Patella caerulea</name>
    <name type="common">Rayed Mediterranean limpet</name>
    <dbReference type="NCBI Taxonomy" id="87958"/>
    <lineage>
        <taxon>Eukaryota</taxon>
        <taxon>Metazoa</taxon>
        <taxon>Spiralia</taxon>
        <taxon>Lophotrochozoa</taxon>
        <taxon>Mollusca</taxon>
        <taxon>Gastropoda</taxon>
        <taxon>Patellogastropoda</taxon>
        <taxon>Patelloidea</taxon>
        <taxon>Patellidae</taxon>
        <taxon>Patella</taxon>
    </lineage>
</organism>
<keyword evidence="6" id="KW-0862">Zinc</keyword>
<evidence type="ECO:0000256" key="4">
    <source>
        <dbReference type="ARBA" id="ARBA00022727"/>
    </source>
</evidence>
<dbReference type="AlphaFoldDB" id="A0AAN8JA52"/>
<dbReference type="InterPro" id="IPR002125">
    <property type="entry name" value="CMP_dCMP_dom"/>
</dbReference>
<sequence>MENNNDKAEKYNEIVGAVNGFSEDTLKDAVTTSCKRKGYLEWPDYFMAIAFLSAQRSKDPRTQVGACIVNQEKKIVGIGYNGMPNGCDDDSMPWGRNSQDILKTKRLFVCHAELNAVLNKNSADVKNCTIYVALFPCNECAKVVIQSGIKEVVYYSDKYGDKAEFKASRIMFEKANIICRQHIPSQKQITIDFNTIEKITDQNIEDLDKLKI</sequence>
<dbReference type="GO" id="GO:0009165">
    <property type="term" value="P:nucleotide biosynthetic process"/>
    <property type="evidence" value="ECO:0007669"/>
    <property type="project" value="UniProtKB-KW"/>
</dbReference>
<dbReference type="Gene3D" id="3.40.140.10">
    <property type="entry name" value="Cytidine Deaminase, domain 2"/>
    <property type="match status" value="1"/>
</dbReference>
<evidence type="ECO:0000256" key="6">
    <source>
        <dbReference type="ARBA" id="ARBA00022833"/>
    </source>
</evidence>
<dbReference type="PANTHER" id="PTHR11086">
    <property type="entry name" value="DEOXYCYTIDYLATE DEAMINASE-RELATED"/>
    <property type="match status" value="1"/>
</dbReference>
<dbReference type="InterPro" id="IPR015517">
    <property type="entry name" value="dCMP_deaminase-rel"/>
</dbReference>
<dbReference type="FunFam" id="3.40.140.10:FF:000021">
    <property type="entry name" value="Deoxycytidylate deaminase"/>
    <property type="match status" value="1"/>
</dbReference>
<dbReference type="EC" id="3.5.4.12" evidence="7"/>
<evidence type="ECO:0000256" key="8">
    <source>
        <dbReference type="ARBA" id="ARBA00041763"/>
    </source>
</evidence>
<keyword evidence="5" id="KW-0378">Hydrolase</keyword>
<dbReference type="PROSITE" id="PS51747">
    <property type="entry name" value="CYT_DCMP_DEAMINASES_2"/>
    <property type="match status" value="1"/>
</dbReference>
<evidence type="ECO:0000313" key="10">
    <source>
        <dbReference type="EMBL" id="KAK6172975.1"/>
    </source>
</evidence>
<evidence type="ECO:0000256" key="3">
    <source>
        <dbReference type="ARBA" id="ARBA00022723"/>
    </source>
</evidence>
<comment type="caution">
    <text evidence="10">The sequence shown here is derived from an EMBL/GenBank/DDBJ whole genome shotgun (WGS) entry which is preliminary data.</text>
</comment>
<dbReference type="GO" id="GO:0008270">
    <property type="term" value="F:zinc ion binding"/>
    <property type="evidence" value="ECO:0007669"/>
    <property type="project" value="InterPro"/>
</dbReference>
<accession>A0AAN8JA52</accession>
<evidence type="ECO:0000256" key="5">
    <source>
        <dbReference type="ARBA" id="ARBA00022801"/>
    </source>
</evidence>